<keyword evidence="4 14" id="KW-1134">Transmembrane beta strand</keyword>
<evidence type="ECO:0000256" key="1">
    <source>
        <dbReference type="ARBA" id="ARBA00004571"/>
    </source>
</evidence>
<keyword evidence="7 17" id="KW-0732">Signal</keyword>
<evidence type="ECO:0000256" key="2">
    <source>
        <dbReference type="ARBA" id="ARBA00009810"/>
    </source>
</evidence>
<dbReference type="GO" id="GO:0015344">
    <property type="term" value="F:siderophore uptake transmembrane transporter activity"/>
    <property type="evidence" value="ECO:0007669"/>
    <property type="project" value="TreeGrafter"/>
</dbReference>
<keyword evidence="5" id="KW-0410">Iron transport</keyword>
<feature type="domain" description="TonB-dependent receptor plug" evidence="19">
    <location>
        <begin position="61"/>
        <end position="161"/>
    </location>
</feature>
<comment type="caution">
    <text evidence="20">The sequence shown here is derived from an EMBL/GenBank/DDBJ whole genome shotgun (WGS) entry which is preliminary data.</text>
</comment>
<keyword evidence="8" id="KW-0408">Iron</keyword>
<dbReference type="GO" id="GO:0038023">
    <property type="term" value="F:signaling receptor activity"/>
    <property type="evidence" value="ECO:0007669"/>
    <property type="project" value="InterPro"/>
</dbReference>
<dbReference type="SUPFAM" id="SSF56935">
    <property type="entry name" value="Porins"/>
    <property type="match status" value="1"/>
</dbReference>
<evidence type="ECO:0000256" key="17">
    <source>
        <dbReference type="SAM" id="SignalP"/>
    </source>
</evidence>
<evidence type="ECO:0000256" key="13">
    <source>
        <dbReference type="ARBA" id="ARBA00023237"/>
    </source>
</evidence>
<dbReference type="Gene3D" id="2.170.130.10">
    <property type="entry name" value="TonB-dependent receptor, plug domain"/>
    <property type="match status" value="1"/>
</dbReference>
<feature type="signal peptide" evidence="17">
    <location>
        <begin position="1"/>
        <end position="25"/>
    </location>
</feature>
<dbReference type="RefSeq" id="WP_304182057.1">
    <property type="nucleotide sequence ID" value="NZ_DRGM01000104.1"/>
</dbReference>
<name>A0A7V1CYU2_9GAMM</name>
<dbReference type="InterPro" id="IPR037066">
    <property type="entry name" value="Plug_dom_sf"/>
</dbReference>
<evidence type="ECO:0000259" key="18">
    <source>
        <dbReference type="Pfam" id="PF00593"/>
    </source>
</evidence>
<comment type="subcellular location">
    <subcellularLocation>
        <location evidence="1 14">Cell outer membrane</location>
        <topology evidence="1 14">Multi-pass membrane protein</topology>
    </subcellularLocation>
</comment>
<evidence type="ECO:0000256" key="7">
    <source>
        <dbReference type="ARBA" id="ARBA00022729"/>
    </source>
</evidence>
<dbReference type="Pfam" id="PF07715">
    <property type="entry name" value="Plug"/>
    <property type="match status" value="1"/>
</dbReference>
<dbReference type="Proteomes" id="UP000886188">
    <property type="component" value="Unassembled WGS sequence"/>
</dbReference>
<evidence type="ECO:0000256" key="16">
    <source>
        <dbReference type="RuleBase" id="RU003357"/>
    </source>
</evidence>
<evidence type="ECO:0000256" key="11">
    <source>
        <dbReference type="ARBA" id="ARBA00023136"/>
    </source>
</evidence>
<evidence type="ECO:0000256" key="6">
    <source>
        <dbReference type="ARBA" id="ARBA00022692"/>
    </source>
</evidence>
<dbReference type="InterPro" id="IPR039426">
    <property type="entry name" value="TonB-dep_rcpt-like"/>
</dbReference>
<evidence type="ECO:0000256" key="3">
    <source>
        <dbReference type="ARBA" id="ARBA00022448"/>
    </source>
</evidence>
<evidence type="ECO:0000313" key="20">
    <source>
        <dbReference type="EMBL" id="HEA16709.1"/>
    </source>
</evidence>
<dbReference type="Gene3D" id="2.40.170.20">
    <property type="entry name" value="TonB-dependent receptor, beta-barrel domain"/>
    <property type="match status" value="1"/>
</dbReference>
<keyword evidence="9" id="KW-0406">Ion transport</keyword>
<dbReference type="Pfam" id="PF00593">
    <property type="entry name" value="TonB_dep_Rec_b-barrel"/>
    <property type="match status" value="1"/>
</dbReference>
<evidence type="ECO:0000256" key="10">
    <source>
        <dbReference type="ARBA" id="ARBA00023077"/>
    </source>
</evidence>
<feature type="chain" id="PRO_5031058613" evidence="17">
    <location>
        <begin position="26"/>
        <end position="709"/>
    </location>
</feature>
<reference evidence="20" key="1">
    <citation type="journal article" date="2020" name="mSystems">
        <title>Genome- and Community-Level Interaction Insights into Carbon Utilization and Element Cycling Functions of Hydrothermarchaeota in Hydrothermal Sediment.</title>
        <authorList>
            <person name="Zhou Z."/>
            <person name="Liu Y."/>
            <person name="Xu W."/>
            <person name="Pan J."/>
            <person name="Luo Z.H."/>
            <person name="Li M."/>
        </authorList>
    </citation>
    <scope>NUCLEOTIDE SEQUENCE [LARGE SCALE GENOMIC DNA]</scope>
    <source>
        <strain evidence="20">HyVt-346</strain>
    </source>
</reference>
<dbReference type="AlphaFoldDB" id="A0A7V1CYU2"/>
<evidence type="ECO:0000256" key="5">
    <source>
        <dbReference type="ARBA" id="ARBA00022496"/>
    </source>
</evidence>
<gene>
    <name evidence="20" type="ORF">ENH88_09745</name>
</gene>
<accession>A0A7V1CYU2</accession>
<dbReference type="PANTHER" id="PTHR32552:SF74">
    <property type="entry name" value="HYDROXAMATE SIDEROPHORE RECEPTOR FHUE"/>
    <property type="match status" value="1"/>
</dbReference>
<dbReference type="InterPro" id="IPR000531">
    <property type="entry name" value="Beta-barrel_TonB"/>
</dbReference>
<feature type="short sequence motif" description="TonB C-terminal box" evidence="15">
    <location>
        <begin position="692"/>
        <end position="709"/>
    </location>
</feature>
<dbReference type="InterPro" id="IPR012910">
    <property type="entry name" value="Plug_dom"/>
</dbReference>
<dbReference type="GO" id="GO:0015891">
    <property type="term" value="P:siderophore transport"/>
    <property type="evidence" value="ECO:0007669"/>
    <property type="project" value="InterPro"/>
</dbReference>
<dbReference type="CDD" id="cd01347">
    <property type="entry name" value="ligand_gated_channel"/>
    <property type="match status" value="1"/>
</dbReference>
<organism evidence="20">
    <name type="scientific">Pseudoalteromonas prydzensis</name>
    <dbReference type="NCBI Taxonomy" id="182141"/>
    <lineage>
        <taxon>Bacteria</taxon>
        <taxon>Pseudomonadati</taxon>
        <taxon>Pseudomonadota</taxon>
        <taxon>Gammaproteobacteria</taxon>
        <taxon>Alteromonadales</taxon>
        <taxon>Pseudoalteromonadaceae</taxon>
        <taxon>Pseudoalteromonas</taxon>
    </lineage>
</organism>
<dbReference type="GO" id="GO:0009279">
    <property type="term" value="C:cell outer membrane"/>
    <property type="evidence" value="ECO:0007669"/>
    <property type="project" value="UniProtKB-SubCell"/>
</dbReference>
<dbReference type="PANTHER" id="PTHR32552">
    <property type="entry name" value="FERRICHROME IRON RECEPTOR-RELATED"/>
    <property type="match status" value="1"/>
</dbReference>
<evidence type="ECO:0000259" key="19">
    <source>
        <dbReference type="Pfam" id="PF07715"/>
    </source>
</evidence>
<keyword evidence="3 14" id="KW-0813">Transport</keyword>
<protein>
    <submittedName>
        <fullName evidence="20">TonB-dependent siderophore receptor</fullName>
    </submittedName>
</protein>
<evidence type="ECO:0000256" key="9">
    <source>
        <dbReference type="ARBA" id="ARBA00023065"/>
    </source>
</evidence>
<evidence type="ECO:0000256" key="14">
    <source>
        <dbReference type="PROSITE-ProRule" id="PRU01360"/>
    </source>
</evidence>
<dbReference type="FunFam" id="2.170.130.10:FF:000010">
    <property type="entry name" value="Ferripyoverdine receptor"/>
    <property type="match status" value="1"/>
</dbReference>
<dbReference type="NCBIfam" id="TIGR01783">
    <property type="entry name" value="TonB-siderophor"/>
    <property type="match status" value="1"/>
</dbReference>
<evidence type="ECO:0000256" key="8">
    <source>
        <dbReference type="ARBA" id="ARBA00023004"/>
    </source>
</evidence>
<comment type="similarity">
    <text evidence="2 14 16">Belongs to the TonB-dependent receptor family.</text>
</comment>
<dbReference type="InterPro" id="IPR010105">
    <property type="entry name" value="TonB_sidphr_rcpt"/>
</dbReference>
<dbReference type="InterPro" id="IPR010917">
    <property type="entry name" value="TonB_rcpt_CS"/>
</dbReference>
<dbReference type="EMBL" id="DRGM01000104">
    <property type="protein sequence ID" value="HEA16709.1"/>
    <property type="molecule type" value="Genomic_DNA"/>
</dbReference>
<evidence type="ECO:0000256" key="15">
    <source>
        <dbReference type="PROSITE-ProRule" id="PRU10144"/>
    </source>
</evidence>
<keyword evidence="11 14" id="KW-0472">Membrane</keyword>
<dbReference type="InterPro" id="IPR036942">
    <property type="entry name" value="Beta-barrel_TonB_sf"/>
</dbReference>
<sequence length="709" mass="78357">MNKSFRLLPLAAAVSLATTVAPAFAEQNKKVLDENLEKITVTGSYTVNEVVDTATGLGLTLRETPQSVTIITKQRIQDQALDTIIDTVNNAVGVSSQEVDNVRNTLNSRGFEISNYQIDGVPISWSLAADSGETISDVAIYERVEFVRGATGLLTGAGDPSASINLVRKHANSTDFTGNVSAAIGSWNNKELTADLASGLNDAGTVRGRVVAKYEEGESYVDLYENESKVLYGVLETDLTEQTLLRIGGNYQKNTPTSPIWGSLASFYSDGTQTDWDRSKTTAADWTQWDTENTNLFVNLHHSFDNGWQFVANYNSINYKQQTRLLYLFGTVDKQTGEGLGSSTYKSDGESDQDSFDIQLKGDYALFSQQHEFVLGALYSKQSSLVNAYDALSAAPAVGNFFEWDGSFAEPTWSDQASVAQDMDTKQTGYYGATRLSLTDNFKVIAGGRLASWEREGESYGTVTDFGDDNVFIPYAGALYDVSEQHRVYASYTEIFKPQNAQDRYGDFLDPVEGKSYEVGLKSTFLDDMFHTTFALFRIDQDNLAQIDPGYIVPGSVNSEAQRAAQGTVSEGFEFEVVGQPVDGWNINAGYSQFKAEDAQGAKVNTEQPRKQFKLFTTYQLIDLLPALTIGGGINWQDSTYGLGVDANIEQAAYSLVNLMARYEINDNTQVQLNIDNLLDEKYYSQIAFFNQYKYGNPRNYNLSINYTF</sequence>
<evidence type="ECO:0000256" key="4">
    <source>
        <dbReference type="ARBA" id="ARBA00022452"/>
    </source>
</evidence>
<keyword evidence="6 14" id="KW-0812">Transmembrane</keyword>
<evidence type="ECO:0000256" key="12">
    <source>
        <dbReference type="ARBA" id="ARBA00023170"/>
    </source>
</evidence>
<dbReference type="PROSITE" id="PS52016">
    <property type="entry name" value="TONB_DEPENDENT_REC_3"/>
    <property type="match status" value="1"/>
</dbReference>
<feature type="domain" description="TonB-dependent receptor-like beta-barrel" evidence="18">
    <location>
        <begin position="238"/>
        <end position="678"/>
    </location>
</feature>
<keyword evidence="10 16" id="KW-0798">TonB box</keyword>
<dbReference type="PROSITE" id="PS01156">
    <property type="entry name" value="TONB_DEPENDENT_REC_2"/>
    <property type="match status" value="1"/>
</dbReference>
<keyword evidence="13 14" id="KW-0998">Cell outer membrane</keyword>
<proteinExistence type="inferred from homology"/>
<keyword evidence="12 20" id="KW-0675">Receptor</keyword>